<organism evidence="2 3">
    <name type="scientific">Rhynocoris fuscipes</name>
    <dbReference type="NCBI Taxonomy" id="488301"/>
    <lineage>
        <taxon>Eukaryota</taxon>
        <taxon>Metazoa</taxon>
        <taxon>Ecdysozoa</taxon>
        <taxon>Arthropoda</taxon>
        <taxon>Hexapoda</taxon>
        <taxon>Insecta</taxon>
        <taxon>Pterygota</taxon>
        <taxon>Neoptera</taxon>
        <taxon>Paraneoptera</taxon>
        <taxon>Hemiptera</taxon>
        <taxon>Heteroptera</taxon>
        <taxon>Panheteroptera</taxon>
        <taxon>Cimicomorpha</taxon>
        <taxon>Reduviidae</taxon>
        <taxon>Harpactorinae</taxon>
        <taxon>Harpactorini</taxon>
        <taxon>Rhynocoris</taxon>
    </lineage>
</organism>
<comment type="caution">
    <text evidence="2">The sequence shown here is derived from an EMBL/GenBank/DDBJ whole genome shotgun (WGS) entry which is preliminary data.</text>
</comment>
<dbReference type="Proteomes" id="UP001461498">
    <property type="component" value="Unassembled WGS sequence"/>
</dbReference>
<gene>
    <name evidence="2" type="ORF">O3M35_006717</name>
</gene>
<dbReference type="AlphaFoldDB" id="A0AAW1DJQ9"/>
<proteinExistence type="predicted"/>
<sequence length="272" mass="30364">MTSSGPDRSITGLSLPQWMKSKISDRYDLEQTPFSPPNTDDGFFLLRYKKAAPEQQEPPKIVTPKVTLAEKQNFESTQQQELLQLTDSYKKLMPNAPREIGMRQGVDSSLSRIKSSGTDDSFKNEAASCGYSVVAVAHQMIAERTGDKKLAPPQMNQRMRRNSKSLPASPQTSPKLLRKNPYFTNIFFGSSEGVDNEIRGSVEELGKYKFRTISDTDSNNDISIQKQSSMSRQLFTPSPPTPAPSGYGQSLVSLKAKPSHLREMNFWSPTSM</sequence>
<feature type="region of interest" description="Disordered" evidence="1">
    <location>
        <begin position="227"/>
        <end position="249"/>
    </location>
</feature>
<keyword evidence="3" id="KW-1185">Reference proteome</keyword>
<feature type="region of interest" description="Disordered" evidence="1">
    <location>
        <begin position="145"/>
        <end position="175"/>
    </location>
</feature>
<evidence type="ECO:0000313" key="2">
    <source>
        <dbReference type="EMBL" id="KAK9509388.1"/>
    </source>
</evidence>
<dbReference type="EMBL" id="JAPXFL010000003">
    <property type="protein sequence ID" value="KAK9509388.1"/>
    <property type="molecule type" value="Genomic_DNA"/>
</dbReference>
<reference evidence="2 3" key="1">
    <citation type="submission" date="2022-12" db="EMBL/GenBank/DDBJ databases">
        <title>Chromosome-level genome assembly of true bugs.</title>
        <authorList>
            <person name="Ma L."/>
            <person name="Li H."/>
        </authorList>
    </citation>
    <scope>NUCLEOTIDE SEQUENCE [LARGE SCALE GENOMIC DNA]</scope>
    <source>
        <strain evidence="2">Lab_2022b</strain>
    </source>
</reference>
<feature type="compositionally biased region" description="Polar residues" evidence="1">
    <location>
        <begin position="227"/>
        <end position="236"/>
    </location>
</feature>
<name>A0AAW1DJQ9_9HEMI</name>
<evidence type="ECO:0000313" key="3">
    <source>
        <dbReference type="Proteomes" id="UP001461498"/>
    </source>
</evidence>
<evidence type="ECO:0008006" key="4">
    <source>
        <dbReference type="Google" id="ProtNLM"/>
    </source>
</evidence>
<evidence type="ECO:0000256" key="1">
    <source>
        <dbReference type="SAM" id="MobiDB-lite"/>
    </source>
</evidence>
<protein>
    <recommendedName>
        <fullName evidence="4">Monooxygenase p33MONOX</fullName>
    </recommendedName>
</protein>
<feature type="compositionally biased region" description="Polar residues" evidence="1">
    <location>
        <begin position="164"/>
        <end position="174"/>
    </location>
</feature>
<accession>A0AAW1DJQ9</accession>